<dbReference type="PANTHER" id="PTHR30055">
    <property type="entry name" value="HTH-TYPE TRANSCRIPTIONAL REGULATOR RUTR"/>
    <property type="match status" value="1"/>
</dbReference>
<feature type="domain" description="HTH tetR-type" evidence="5">
    <location>
        <begin position="8"/>
        <end position="68"/>
    </location>
</feature>
<dbReference type="Proteomes" id="UP001501710">
    <property type="component" value="Unassembled WGS sequence"/>
</dbReference>
<dbReference type="InterPro" id="IPR050109">
    <property type="entry name" value="HTH-type_TetR-like_transc_reg"/>
</dbReference>
<gene>
    <name evidence="6" type="ORF">GCM10022254_45270</name>
</gene>
<evidence type="ECO:0000256" key="2">
    <source>
        <dbReference type="ARBA" id="ARBA00023125"/>
    </source>
</evidence>
<organism evidence="6 7">
    <name type="scientific">Actinomadura meridiana</name>
    <dbReference type="NCBI Taxonomy" id="559626"/>
    <lineage>
        <taxon>Bacteria</taxon>
        <taxon>Bacillati</taxon>
        <taxon>Actinomycetota</taxon>
        <taxon>Actinomycetes</taxon>
        <taxon>Streptosporangiales</taxon>
        <taxon>Thermomonosporaceae</taxon>
        <taxon>Actinomadura</taxon>
    </lineage>
</organism>
<sequence>MEPTRTGRDTADTIQQAAIKLIHSKGYDGTSIRDIAREANVGIATLFHHFGSKAELLERTLKNEFDHLLAEMESALDGVDDPLERFAAAVRVHVVLHCEKPESSIVNTELRSLEPVPRAEVQVKVERVQAIFTSTLLAGVKAGRFGCDRPRETARAVHGMCSAVTAWYHHGAGMTPQDVGELYVELALRLAEVVPVDGAKPAARRRRPAGGS</sequence>
<dbReference type="InterPro" id="IPR036271">
    <property type="entry name" value="Tet_transcr_reg_TetR-rel_C_sf"/>
</dbReference>
<proteinExistence type="predicted"/>
<accession>A0ABP8C9S6</accession>
<evidence type="ECO:0000256" key="3">
    <source>
        <dbReference type="ARBA" id="ARBA00023163"/>
    </source>
</evidence>
<evidence type="ECO:0000259" key="5">
    <source>
        <dbReference type="PROSITE" id="PS50977"/>
    </source>
</evidence>
<keyword evidence="3" id="KW-0804">Transcription</keyword>
<evidence type="ECO:0000256" key="4">
    <source>
        <dbReference type="PROSITE-ProRule" id="PRU00335"/>
    </source>
</evidence>
<dbReference type="Pfam" id="PF00440">
    <property type="entry name" value="TetR_N"/>
    <property type="match status" value="1"/>
</dbReference>
<dbReference type="Gene3D" id="1.10.357.10">
    <property type="entry name" value="Tetracycline Repressor, domain 2"/>
    <property type="match status" value="1"/>
</dbReference>
<dbReference type="Pfam" id="PF17932">
    <property type="entry name" value="TetR_C_24"/>
    <property type="match status" value="1"/>
</dbReference>
<dbReference type="EMBL" id="BAABAS010000015">
    <property type="protein sequence ID" value="GAA4236209.1"/>
    <property type="molecule type" value="Genomic_DNA"/>
</dbReference>
<feature type="DNA-binding region" description="H-T-H motif" evidence="4">
    <location>
        <begin position="31"/>
        <end position="50"/>
    </location>
</feature>
<dbReference type="SUPFAM" id="SSF46689">
    <property type="entry name" value="Homeodomain-like"/>
    <property type="match status" value="1"/>
</dbReference>
<dbReference type="PROSITE" id="PS50977">
    <property type="entry name" value="HTH_TETR_2"/>
    <property type="match status" value="1"/>
</dbReference>
<comment type="caution">
    <text evidence="6">The sequence shown here is derived from an EMBL/GenBank/DDBJ whole genome shotgun (WGS) entry which is preliminary data.</text>
</comment>
<keyword evidence="2 4" id="KW-0238">DNA-binding</keyword>
<dbReference type="SUPFAM" id="SSF48498">
    <property type="entry name" value="Tetracyclin repressor-like, C-terminal domain"/>
    <property type="match status" value="1"/>
</dbReference>
<evidence type="ECO:0000313" key="6">
    <source>
        <dbReference type="EMBL" id="GAA4236209.1"/>
    </source>
</evidence>
<evidence type="ECO:0000313" key="7">
    <source>
        <dbReference type="Proteomes" id="UP001501710"/>
    </source>
</evidence>
<keyword evidence="1" id="KW-0805">Transcription regulation</keyword>
<dbReference type="PANTHER" id="PTHR30055:SF234">
    <property type="entry name" value="HTH-TYPE TRANSCRIPTIONAL REGULATOR BETI"/>
    <property type="match status" value="1"/>
</dbReference>
<evidence type="ECO:0000256" key="1">
    <source>
        <dbReference type="ARBA" id="ARBA00023015"/>
    </source>
</evidence>
<dbReference type="InterPro" id="IPR001647">
    <property type="entry name" value="HTH_TetR"/>
</dbReference>
<dbReference type="RefSeq" id="WP_344899765.1">
    <property type="nucleotide sequence ID" value="NZ_BAABAS010000015.1"/>
</dbReference>
<dbReference type="InterPro" id="IPR023772">
    <property type="entry name" value="DNA-bd_HTH_TetR-type_CS"/>
</dbReference>
<keyword evidence="7" id="KW-1185">Reference proteome</keyword>
<protein>
    <submittedName>
        <fullName evidence="6">TetR/AcrR family transcriptional regulator</fullName>
    </submittedName>
</protein>
<reference evidence="7" key="1">
    <citation type="journal article" date="2019" name="Int. J. Syst. Evol. Microbiol.">
        <title>The Global Catalogue of Microorganisms (GCM) 10K type strain sequencing project: providing services to taxonomists for standard genome sequencing and annotation.</title>
        <authorList>
            <consortium name="The Broad Institute Genomics Platform"/>
            <consortium name="The Broad Institute Genome Sequencing Center for Infectious Disease"/>
            <person name="Wu L."/>
            <person name="Ma J."/>
        </authorList>
    </citation>
    <scope>NUCLEOTIDE SEQUENCE [LARGE SCALE GENOMIC DNA]</scope>
    <source>
        <strain evidence="7">JCM 17440</strain>
    </source>
</reference>
<dbReference type="PRINTS" id="PR00455">
    <property type="entry name" value="HTHTETR"/>
</dbReference>
<dbReference type="InterPro" id="IPR041490">
    <property type="entry name" value="KstR2_TetR_C"/>
</dbReference>
<dbReference type="InterPro" id="IPR009057">
    <property type="entry name" value="Homeodomain-like_sf"/>
</dbReference>
<name>A0ABP8C9S6_9ACTN</name>
<dbReference type="PROSITE" id="PS01081">
    <property type="entry name" value="HTH_TETR_1"/>
    <property type="match status" value="1"/>
</dbReference>